<feature type="domain" description="CobQ/CobB/MinD/ParA nucleotide binding" evidence="8">
    <location>
        <begin position="22"/>
        <end position="259"/>
    </location>
</feature>
<dbReference type="NCBIfam" id="NF001989">
    <property type="entry name" value="PRK00784.1"/>
    <property type="match status" value="1"/>
</dbReference>
<dbReference type="InterPro" id="IPR033949">
    <property type="entry name" value="CobQ_GATase1"/>
</dbReference>
<dbReference type="InterPro" id="IPR004459">
    <property type="entry name" value="CobQ_synth"/>
</dbReference>
<dbReference type="InterPro" id="IPR002586">
    <property type="entry name" value="CobQ/CobB/MinD/ParA_Nub-bd_dom"/>
</dbReference>
<sequence length="516" mass="55676">MARTLDFPKLSPDRATRGKVLMLQGTNADVGKSLVVAGLCRAFTNRGLIVRPFKAQNMSNNAAVTVDSDVPDHAGEIGRAQALQAMACGSSFSVHMNPVLLKPESDDCSQVVLRGRVIGQISAADYQNIKPQLLPAVLDSLRRLASEADLVLVEGAGSSAETYLRPQDITNMGLAEAADLPVVLMGEDARGGMLASVVGSHALWSEADRRRIKAYLVNRFRGDPKVFAPAMHLMSQITGWPCLGLISWFDAAAQLPQEDSLALDRPRSGRSAKLNIAVPRLPRVANFDDLDPLAAEPEVNLFWLPSGTPVPADTDVVILPGSKATREDLKTLYTEGWHHDIRAHVRRGGVVVGLCAGFQMLGNAVHDPDGLEGSPGSTQGLGLLNMETHIDVSKTLRTLDHLDQHSKARIQGYEMHMGVSKGPALSSPWLNLQTQDTVDAEGACGFDGRVFGSYVHGLFHNDAFRAHWLDTLGVKASGIAHQQRMENTLDQLAAQLEADLDLDHLLSLAEKPFGGR</sequence>
<dbReference type="Pfam" id="PF01656">
    <property type="entry name" value="CbiA"/>
    <property type="match status" value="1"/>
</dbReference>
<dbReference type="NCBIfam" id="TIGR00313">
    <property type="entry name" value="cobQ"/>
    <property type="match status" value="1"/>
</dbReference>
<evidence type="ECO:0000259" key="8">
    <source>
        <dbReference type="Pfam" id="PF01656"/>
    </source>
</evidence>
<dbReference type="STRING" id="233100.SAMN05216526_1144"/>
<dbReference type="PANTHER" id="PTHR21343:SF1">
    <property type="entry name" value="COBYRIC ACID SYNTHASE"/>
    <property type="match status" value="1"/>
</dbReference>
<evidence type="ECO:0000256" key="4">
    <source>
        <dbReference type="ARBA" id="ARBA00022573"/>
    </source>
</evidence>
<feature type="active site" evidence="7">
    <location>
        <position position="456"/>
    </location>
</feature>
<accession>A0A1R3VXI8</accession>
<dbReference type="GO" id="GO:0003824">
    <property type="term" value="F:catalytic activity"/>
    <property type="evidence" value="ECO:0007669"/>
    <property type="project" value="InterPro"/>
</dbReference>
<evidence type="ECO:0000256" key="7">
    <source>
        <dbReference type="HAMAP-Rule" id="MF_00028"/>
    </source>
</evidence>
<dbReference type="InterPro" id="IPR011698">
    <property type="entry name" value="GATase_3"/>
</dbReference>
<comment type="similarity">
    <text evidence="2 7">Belongs to the CobB/CobQ family. CobQ subfamily.</text>
</comment>
<keyword evidence="11" id="KW-1185">Reference proteome</keyword>
<dbReference type="CDD" id="cd01750">
    <property type="entry name" value="GATase1_CobQ"/>
    <property type="match status" value="1"/>
</dbReference>
<dbReference type="InterPro" id="IPR027417">
    <property type="entry name" value="P-loop_NTPase"/>
</dbReference>
<dbReference type="Proteomes" id="UP000223759">
    <property type="component" value="Unassembled WGS sequence"/>
</dbReference>
<evidence type="ECO:0000256" key="1">
    <source>
        <dbReference type="ARBA" id="ARBA00004953"/>
    </source>
</evidence>
<dbReference type="HAMAP" id="MF_00028">
    <property type="entry name" value="CobQ"/>
    <property type="match status" value="1"/>
</dbReference>
<dbReference type="Gene3D" id="3.40.50.300">
    <property type="entry name" value="P-loop containing nucleotide triphosphate hydrolases"/>
    <property type="match status" value="1"/>
</dbReference>
<feature type="active site" description="Nucleophile" evidence="7">
    <location>
        <position position="355"/>
    </location>
</feature>
<evidence type="ECO:0000259" key="9">
    <source>
        <dbReference type="Pfam" id="PF07685"/>
    </source>
</evidence>
<comment type="pathway">
    <text evidence="1 7">Cofactor biosynthesis; adenosylcobalamin biosynthesis.</text>
</comment>
<dbReference type="Pfam" id="PF07685">
    <property type="entry name" value="GATase_3"/>
    <property type="match status" value="1"/>
</dbReference>
<evidence type="ECO:0000256" key="2">
    <source>
        <dbReference type="ARBA" id="ARBA00006205"/>
    </source>
</evidence>
<dbReference type="Gene3D" id="3.40.50.880">
    <property type="match status" value="1"/>
</dbReference>
<dbReference type="GO" id="GO:0015420">
    <property type="term" value="F:ABC-type vitamin B12 transporter activity"/>
    <property type="evidence" value="ECO:0007669"/>
    <property type="project" value="UniProtKB-UniRule"/>
</dbReference>
<evidence type="ECO:0000256" key="6">
    <source>
        <dbReference type="ARBA" id="ARBA00025166"/>
    </source>
</evidence>
<evidence type="ECO:0000313" key="10">
    <source>
        <dbReference type="EMBL" id="SIT69711.1"/>
    </source>
</evidence>
<reference evidence="10 11" key="1">
    <citation type="submission" date="2017-01" db="EMBL/GenBank/DDBJ databases">
        <authorList>
            <person name="Mah S.A."/>
            <person name="Swanson W.J."/>
            <person name="Moy G.W."/>
            <person name="Vacquier V.D."/>
        </authorList>
    </citation>
    <scope>NUCLEOTIDE SEQUENCE [LARGE SCALE GENOMIC DNA]</scope>
    <source>
        <strain evidence="10 11">M9</strain>
    </source>
</reference>
<dbReference type="SUPFAM" id="SSF52317">
    <property type="entry name" value="Class I glutamine amidotransferase-like"/>
    <property type="match status" value="1"/>
</dbReference>
<protein>
    <recommendedName>
        <fullName evidence="3 7">Cobyric acid synthase</fullName>
    </recommendedName>
</protein>
<dbReference type="EMBL" id="FTPK01000002">
    <property type="protein sequence ID" value="SIT69711.1"/>
    <property type="molecule type" value="Genomic_DNA"/>
</dbReference>
<dbReference type="PROSITE" id="PS51274">
    <property type="entry name" value="GATASE_COBBQ"/>
    <property type="match status" value="1"/>
</dbReference>
<dbReference type="InterPro" id="IPR029062">
    <property type="entry name" value="Class_I_gatase-like"/>
</dbReference>
<gene>
    <name evidence="7" type="primary">cobQ</name>
    <name evidence="10" type="ORF">SAMN05216526_1144</name>
</gene>
<dbReference type="PANTHER" id="PTHR21343">
    <property type="entry name" value="DETHIOBIOTIN SYNTHETASE"/>
    <property type="match status" value="1"/>
</dbReference>
<proteinExistence type="inferred from homology"/>
<dbReference type="GO" id="GO:0009236">
    <property type="term" value="P:cobalamin biosynthetic process"/>
    <property type="evidence" value="ECO:0007669"/>
    <property type="project" value="UniProtKB-UniRule"/>
</dbReference>
<evidence type="ECO:0000256" key="5">
    <source>
        <dbReference type="ARBA" id="ARBA00022962"/>
    </source>
</evidence>
<evidence type="ECO:0000313" key="11">
    <source>
        <dbReference type="Proteomes" id="UP000223759"/>
    </source>
</evidence>
<keyword evidence="4 7" id="KW-0169">Cobalamin biosynthesis</keyword>
<dbReference type="SUPFAM" id="SSF52540">
    <property type="entry name" value="P-loop containing nucleoside triphosphate hydrolases"/>
    <property type="match status" value="1"/>
</dbReference>
<dbReference type="RefSeq" id="WP_076755547.1">
    <property type="nucleotide sequence ID" value="NZ_CP023018.1"/>
</dbReference>
<dbReference type="AlphaFoldDB" id="A0A1R3VXI8"/>
<dbReference type="UniPathway" id="UPA00148"/>
<comment type="function">
    <text evidence="6 7">Catalyzes amidations at positions B, D, E, and G on adenosylcobyrinic A,C-diamide. NH(2) groups are provided by glutamine, and one molecule of ATP is hydrogenolyzed for each amidation.</text>
</comment>
<evidence type="ECO:0000256" key="3">
    <source>
        <dbReference type="ARBA" id="ARBA00019833"/>
    </source>
</evidence>
<keyword evidence="5 7" id="KW-0315">Glutamine amidotransferase</keyword>
<feature type="domain" description="CobB/CobQ-like glutamine amidotransferase" evidence="9">
    <location>
        <begin position="275"/>
        <end position="463"/>
    </location>
</feature>
<name>A0A1R3VXI8_9GAMM</name>
<organism evidence="10 11">
    <name type="scientific">Ectothiorhodosinus mongolicus</name>
    <dbReference type="NCBI Taxonomy" id="233100"/>
    <lineage>
        <taxon>Bacteria</taxon>
        <taxon>Pseudomonadati</taxon>
        <taxon>Pseudomonadota</taxon>
        <taxon>Gammaproteobacteria</taxon>
        <taxon>Chromatiales</taxon>
        <taxon>Ectothiorhodospiraceae</taxon>
        <taxon>Ectothiorhodosinus</taxon>
    </lineage>
</organism>